<evidence type="ECO:0000313" key="2">
    <source>
        <dbReference type="Proteomes" id="UP000078542"/>
    </source>
</evidence>
<gene>
    <name evidence="1" type="ORF">ALC62_09049</name>
</gene>
<reference evidence="1 2" key="1">
    <citation type="submission" date="2016-03" db="EMBL/GenBank/DDBJ databases">
        <title>Cyphomyrmex costatus WGS genome.</title>
        <authorList>
            <person name="Nygaard S."/>
            <person name="Hu H."/>
            <person name="Boomsma J."/>
            <person name="Zhang G."/>
        </authorList>
    </citation>
    <scope>NUCLEOTIDE SEQUENCE [LARGE SCALE GENOMIC DNA]</scope>
    <source>
        <strain evidence="1">MS0001</strain>
        <tissue evidence="1">Whole body</tissue>
    </source>
</reference>
<keyword evidence="2" id="KW-1185">Reference proteome</keyword>
<accession>A0A151IG46</accession>
<sequence>TIRYITHTYTRQYCANVGKRNHSSDHPTGCHRIDTGIMAADLYANGSLKSTSASNHDSARDDTVILSNVYDDVSDDIPNAAVQHRVTADAALFSPFLRMFDLIS</sequence>
<proteinExistence type="predicted"/>
<dbReference type="EMBL" id="KQ977743">
    <property type="protein sequence ID" value="KYN00170.1"/>
    <property type="molecule type" value="Genomic_DNA"/>
</dbReference>
<dbReference type="AlphaFoldDB" id="A0A151IG46"/>
<dbReference type="Proteomes" id="UP000078542">
    <property type="component" value="Unassembled WGS sequence"/>
</dbReference>
<organism evidence="1 2">
    <name type="scientific">Cyphomyrmex costatus</name>
    <dbReference type="NCBI Taxonomy" id="456900"/>
    <lineage>
        <taxon>Eukaryota</taxon>
        <taxon>Metazoa</taxon>
        <taxon>Ecdysozoa</taxon>
        <taxon>Arthropoda</taxon>
        <taxon>Hexapoda</taxon>
        <taxon>Insecta</taxon>
        <taxon>Pterygota</taxon>
        <taxon>Neoptera</taxon>
        <taxon>Endopterygota</taxon>
        <taxon>Hymenoptera</taxon>
        <taxon>Apocrita</taxon>
        <taxon>Aculeata</taxon>
        <taxon>Formicoidea</taxon>
        <taxon>Formicidae</taxon>
        <taxon>Myrmicinae</taxon>
        <taxon>Cyphomyrmex</taxon>
    </lineage>
</organism>
<feature type="non-terminal residue" evidence="1">
    <location>
        <position position="1"/>
    </location>
</feature>
<protein>
    <submittedName>
        <fullName evidence="1">Uncharacterized protein</fullName>
    </submittedName>
</protein>
<evidence type="ECO:0000313" key="1">
    <source>
        <dbReference type="EMBL" id="KYN00170.1"/>
    </source>
</evidence>
<name>A0A151IG46_9HYME</name>